<dbReference type="Gene3D" id="3.30.360.10">
    <property type="entry name" value="Dihydrodipicolinate Reductase, domain 2"/>
    <property type="match status" value="1"/>
</dbReference>
<dbReference type="Pfam" id="PF03435">
    <property type="entry name" value="Sacchrp_dh_NADP"/>
    <property type="match status" value="1"/>
</dbReference>
<dbReference type="PANTHER" id="PTHR43796">
    <property type="entry name" value="CARBOXYNORSPERMIDINE SYNTHASE"/>
    <property type="match status" value="1"/>
</dbReference>
<sequence>MGKALIIGAGGVASVVVHKCCQVPDVFEEICIASRTLAKCDALKEKLDGGRTKIQTAKVDADNTDEVVALIKSFGPDVVINVALPYQDLAIMDACLATGVHYVDTANYEPPDVPKFEYKWQWAYKERFEKAGLTALLGSGFDPGVTGVFVAYAQKHHFDEIHSIDIVDANGGDHGYPFATNFNPEINIREITANGRYWENGEWIETAPLEFKKTYDLPEIGPKNIYLLYHEELESLAVNIKGLKKIRFWMTFSDNYINHLKVLENVGMTSIEPIMYEGKEIIPLQFLKEILPDPASLGPRTVGKTNIGCIIQGIKDGKPKTYYVYNVCDHQECYKEVGSQAISYTTGVPAMIGAMLVMKGLWKKPGVFNVEEFDPDPFMDALNKYGLPWKEDFAPVLLDPAEVHA</sequence>
<evidence type="ECO:0000313" key="3">
    <source>
        <dbReference type="EMBL" id="SDG37317.1"/>
    </source>
</evidence>
<evidence type="ECO:0000259" key="1">
    <source>
        <dbReference type="Pfam" id="PF03435"/>
    </source>
</evidence>
<name>A0A1G7TPP8_9BACL</name>
<reference evidence="3 4" key="1">
    <citation type="submission" date="2016-10" db="EMBL/GenBank/DDBJ databases">
        <authorList>
            <person name="de Groot N.N."/>
        </authorList>
    </citation>
    <scope>NUCLEOTIDE SEQUENCE [LARGE SCALE GENOMIC DNA]</scope>
    <source>
        <strain evidence="3 4">DSM 28129</strain>
    </source>
</reference>
<evidence type="ECO:0000313" key="4">
    <source>
        <dbReference type="Proteomes" id="UP000198972"/>
    </source>
</evidence>
<proteinExistence type="predicted"/>
<gene>
    <name evidence="3" type="ORF">SAMN04488542_13849</name>
</gene>
<dbReference type="STRING" id="670482.SAMN04488542_13849"/>
<dbReference type="InterPro" id="IPR036291">
    <property type="entry name" value="NAD(P)-bd_dom_sf"/>
</dbReference>
<dbReference type="Proteomes" id="UP000198972">
    <property type="component" value="Unassembled WGS sequence"/>
</dbReference>
<dbReference type="InterPro" id="IPR005097">
    <property type="entry name" value="Sacchrp_dh_NADP-bd"/>
</dbReference>
<feature type="domain" description="Saccharopine dehydrogenase NADP binding" evidence="1">
    <location>
        <begin position="5"/>
        <end position="136"/>
    </location>
</feature>
<dbReference type="SUPFAM" id="SSF51735">
    <property type="entry name" value="NAD(P)-binding Rossmann-fold domains"/>
    <property type="match status" value="1"/>
</dbReference>
<evidence type="ECO:0000259" key="2">
    <source>
        <dbReference type="Pfam" id="PF16653"/>
    </source>
</evidence>
<dbReference type="Pfam" id="PF16653">
    <property type="entry name" value="Sacchrp_dh_C"/>
    <property type="match status" value="1"/>
</dbReference>
<accession>A0A1G7TPP8</accession>
<dbReference type="PANTHER" id="PTHR43796:SF2">
    <property type="entry name" value="CARBOXYNORSPERMIDINE SYNTHASE"/>
    <property type="match status" value="1"/>
</dbReference>
<keyword evidence="4" id="KW-1185">Reference proteome</keyword>
<dbReference type="RefSeq" id="WP_091235750.1">
    <property type="nucleotide sequence ID" value="NZ_FNBG01000038.1"/>
</dbReference>
<dbReference type="InterPro" id="IPR032095">
    <property type="entry name" value="Sacchrp_dh-like_C"/>
</dbReference>
<protein>
    <submittedName>
        <fullName evidence="3">Carboxynorspermidine dehydrogenase</fullName>
    </submittedName>
</protein>
<organism evidence="3 4">
    <name type="scientific">Fontibacillus panacisegetis</name>
    <dbReference type="NCBI Taxonomy" id="670482"/>
    <lineage>
        <taxon>Bacteria</taxon>
        <taxon>Bacillati</taxon>
        <taxon>Bacillota</taxon>
        <taxon>Bacilli</taxon>
        <taxon>Bacillales</taxon>
        <taxon>Paenibacillaceae</taxon>
        <taxon>Fontibacillus</taxon>
    </lineage>
</organism>
<dbReference type="EMBL" id="FNBG01000038">
    <property type="protein sequence ID" value="SDG37317.1"/>
    <property type="molecule type" value="Genomic_DNA"/>
</dbReference>
<dbReference type="Gene3D" id="3.40.50.720">
    <property type="entry name" value="NAD(P)-binding Rossmann-like Domain"/>
    <property type="match status" value="1"/>
</dbReference>
<dbReference type="AlphaFoldDB" id="A0A1G7TPP8"/>
<feature type="domain" description="Saccharopine dehydrogenase-like C-terminal" evidence="2">
    <location>
        <begin position="140"/>
        <end position="387"/>
    </location>
</feature>
<dbReference type="OrthoDB" id="9769367at2"/>